<name>A0A4Q1RBQ9_9ACTN</name>
<dbReference type="EMBL" id="SDIF01000003">
    <property type="protein sequence ID" value="RXS70892.1"/>
    <property type="molecule type" value="Genomic_DNA"/>
</dbReference>
<evidence type="ECO:0000313" key="2">
    <source>
        <dbReference type="Proteomes" id="UP000289482"/>
    </source>
</evidence>
<evidence type="ECO:0000313" key="1">
    <source>
        <dbReference type="EMBL" id="RXS70892.1"/>
    </source>
</evidence>
<comment type="caution">
    <text evidence="1">The sequence shown here is derived from an EMBL/GenBank/DDBJ whole genome shotgun (WGS) entry which is preliminary data.</text>
</comment>
<keyword evidence="2" id="KW-1185">Reference proteome</keyword>
<dbReference type="GeneID" id="95782932"/>
<reference evidence="1 2" key="1">
    <citation type="submission" date="2019-01" db="EMBL/GenBank/DDBJ databases">
        <title>Draft genome sequences of the type strain Streptomyces sioyaensis DSM 40032 and its novel strain, TM32, a thermotolerant antibiotics-producing actinobacterium.</title>
        <authorList>
            <person name="Nakaew N."/>
            <person name="Lumyong S."/>
            <person name="Sloan W.T."/>
            <person name="Sungthong R."/>
        </authorList>
    </citation>
    <scope>NUCLEOTIDE SEQUENCE [LARGE SCALE GENOMIC DNA]</scope>
    <source>
        <strain evidence="1 2">DSM 40032</strain>
    </source>
</reference>
<dbReference type="RefSeq" id="WP_129244260.1">
    <property type="nucleotide sequence ID" value="NZ_JABZEL010000008.1"/>
</dbReference>
<gene>
    <name evidence="1" type="ORF">EST54_01830</name>
</gene>
<proteinExistence type="predicted"/>
<dbReference type="AlphaFoldDB" id="A0A4Q1RBQ9"/>
<accession>A0A4Q1RBQ9</accession>
<protein>
    <submittedName>
        <fullName evidence="1">Uncharacterized protein</fullName>
    </submittedName>
</protein>
<dbReference type="Proteomes" id="UP000289482">
    <property type="component" value="Unassembled WGS sequence"/>
</dbReference>
<sequence>MSAASTPPGRPPRKSLMTMRVYSTTREGVVTEEQASVHVVAGDRFDPYGLSQAWPPCACPRHR</sequence>
<organism evidence="1 2">
    <name type="scientific">Streptomyces sioyaensis</name>
    <dbReference type="NCBI Taxonomy" id="67364"/>
    <lineage>
        <taxon>Bacteria</taxon>
        <taxon>Bacillati</taxon>
        <taxon>Actinomycetota</taxon>
        <taxon>Actinomycetes</taxon>
        <taxon>Kitasatosporales</taxon>
        <taxon>Streptomycetaceae</taxon>
        <taxon>Streptomyces</taxon>
    </lineage>
</organism>